<name>A0A212JDL0_9DELT</name>
<proteinExistence type="predicted"/>
<dbReference type="AlphaFoldDB" id="A0A212JDL0"/>
<evidence type="ECO:0000313" key="1">
    <source>
        <dbReference type="EMBL" id="SBV97479.1"/>
    </source>
</evidence>
<protein>
    <submittedName>
        <fullName evidence="1">Uncharacterized protein</fullName>
    </submittedName>
</protein>
<organism evidence="1">
    <name type="scientific">uncultured delta proteobacterium</name>
    <dbReference type="NCBI Taxonomy" id="34034"/>
    <lineage>
        <taxon>Bacteria</taxon>
        <taxon>Deltaproteobacteria</taxon>
        <taxon>environmental samples</taxon>
    </lineage>
</organism>
<accession>A0A212JDL0</accession>
<gene>
    <name evidence="1" type="ORF">KL86DPRO_11224</name>
</gene>
<dbReference type="EMBL" id="FLUQ01000001">
    <property type="protein sequence ID" value="SBV97479.1"/>
    <property type="molecule type" value="Genomic_DNA"/>
</dbReference>
<sequence>MAPRSVPPGLKRADCRIHMILLSFFKVYHNMTQLPTFSNRRFFRAAVFFCCLTLSTLVFSGTAAANDGTLPPDVQKGVSALLALRDSGAALPDAATLAAFLEFTMSPVNLKGVDDKAPNPDKYEKGSGIFWRSRLRNVPLATTLEYLFNPKVPMTVVYPASIRYAAWQPGSGILNLPKPLWEQLGQHKDKPLVLRGTELEEITPDDNSGAYYRYMLDRVLILTEHEGQQAIISLSWQKGKSEVGKKAATIGNYSNWDFVYSGVKGTLAKGIGWAETYIYSSASIIVFYEDAPGGKDTCYSMYRWMDAGWSGMNMVKRSHIAAGAERSFAGLKAFMESPKRPTPAAIDAYIQSLKALDLPALQARFAPYSAKVEESAATVDALQSDDFQNIIKDGGYGKSMTKDELIAAFAVNFIKQQLGKPLFAGPLDGK</sequence>
<reference evidence="1" key="1">
    <citation type="submission" date="2016-04" db="EMBL/GenBank/DDBJ databases">
        <authorList>
            <person name="Evans L.H."/>
            <person name="Alamgir A."/>
            <person name="Owens N."/>
            <person name="Weber N.D."/>
            <person name="Virtaneva K."/>
            <person name="Barbian K."/>
            <person name="Babar A."/>
            <person name="Rosenke K."/>
        </authorList>
    </citation>
    <scope>NUCLEOTIDE SEQUENCE</scope>
    <source>
        <strain evidence="1">86</strain>
    </source>
</reference>